<comment type="similarity">
    <text evidence="10">Belongs to the ApbE family.</text>
</comment>
<dbReference type="SUPFAM" id="SSF143631">
    <property type="entry name" value="ApbE-like"/>
    <property type="match status" value="1"/>
</dbReference>
<evidence type="ECO:0000256" key="9">
    <source>
        <dbReference type="ARBA" id="ARBA00048540"/>
    </source>
</evidence>
<dbReference type="Pfam" id="PF02424">
    <property type="entry name" value="ApbE"/>
    <property type="match status" value="1"/>
</dbReference>
<comment type="catalytic activity">
    <reaction evidence="9 10">
        <text>L-threonyl-[protein] + FAD = FMN-L-threonyl-[protein] + AMP + H(+)</text>
        <dbReference type="Rhea" id="RHEA:36847"/>
        <dbReference type="Rhea" id="RHEA-COMP:11060"/>
        <dbReference type="Rhea" id="RHEA-COMP:11061"/>
        <dbReference type="ChEBI" id="CHEBI:15378"/>
        <dbReference type="ChEBI" id="CHEBI:30013"/>
        <dbReference type="ChEBI" id="CHEBI:57692"/>
        <dbReference type="ChEBI" id="CHEBI:74257"/>
        <dbReference type="ChEBI" id="CHEBI:456215"/>
        <dbReference type="EC" id="2.7.1.180"/>
    </reaction>
</comment>
<evidence type="ECO:0000256" key="2">
    <source>
        <dbReference type="ARBA" id="ARBA00016337"/>
    </source>
</evidence>
<keyword evidence="7 10" id="KW-0460">Magnesium</keyword>
<keyword evidence="3 10" id="KW-0285">Flavoprotein</keyword>
<dbReference type="GO" id="GO:0046872">
    <property type="term" value="F:metal ion binding"/>
    <property type="evidence" value="ECO:0007669"/>
    <property type="project" value="UniProtKB-UniRule"/>
</dbReference>
<evidence type="ECO:0000256" key="1">
    <source>
        <dbReference type="ARBA" id="ARBA00011955"/>
    </source>
</evidence>
<protein>
    <recommendedName>
        <fullName evidence="2 10">FAD:protein FMN transferase</fullName>
        <ecNumber evidence="1 10">2.7.1.180</ecNumber>
    </recommendedName>
    <alternativeName>
        <fullName evidence="8 10">Flavin transferase</fullName>
    </alternativeName>
</protein>
<reference evidence="12 13" key="1">
    <citation type="submission" date="2020-10" db="EMBL/GenBank/DDBJ databases">
        <title>Connecting structure to function with the recovery of over 1000 high-quality activated sludge metagenome-assembled genomes encoding full-length rRNA genes using long-read sequencing.</title>
        <authorList>
            <person name="Singleton C.M."/>
            <person name="Petriglieri F."/>
            <person name="Kristensen J.M."/>
            <person name="Kirkegaard R.H."/>
            <person name="Michaelsen T.Y."/>
            <person name="Andersen M.H."/>
            <person name="Karst S.M."/>
            <person name="Dueholm M.S."/>
            <person name="Nielsen P.H."/>
            <person name="Albertsen M."/>
        </authorList>
    </citation>
    <scope>NUCLEOTIDE SEQUENCE [LARGE SCALE GENOMIC DNA]</scope>
    <source>
        <strain evidence="12">EsbW_18-Q3-R4-48_BATAC.463</strain>
    </source>
</reference>
<dbReference type="PANTHER" id="PTHR30040">
    <property type="entry name" value="THIAMINE BIOSYNTHESIS LIPOPROTEIN APBE"/>
    <property type="match status" value="1"/>
</dbReference>
<organism evidence="12 13">
    <name type="scientific">Candidatus Dechloromonas phosphorivorans</name>
    <dbReference type="NCBI Taxonomy" id="2899244"/>
    <lineage>
        <taxon>Bacteria</taxon>
        <taxon>Pseudomonadati</taxon>
        <taxon>Pseudomonadota</taxon>
        <taxon>Betaproteobacteria</taxon>
        <taxon>Rhodocyclales</taxon>
        <taxon>Azonexaceae</taxon>
        <taxon>Dechloromonas</taxon>
    </lineage>
</organism>
<keyword evidence="6 10" id="KW-0274">FAD</keyword>
<evidence type="ECO:0000256" key="6">
    <source>
        <dbReference type="ARBA" id="ARBA00022827"/>
    </source>
</evidence>
<gene>
    <name evidence="12" type="ORF">IPJ38_14860</name>
</gene>
<evidence type="ECO:0000256" key="4">
    <source>
        <dbReference type="ARBA" id="ARBA00022679"/>
    </source>
</evidence>
<evidence type="ECO:0000256" key="8">
    <source>
        <dbReference type="ARBA" id="ARBA00031306"/>
    </source>
</evidence>
<keyword evidence="4 10" id="KW-0808">Transferase</keyword>
<evidence type="ECO:0000256" key="7">
    <source>
        <dbReference type="ARBA" id="ARBA00022842"/>
    </source>
</evidence>
<evidence type="ECO:0000256" key="3">
    <source>
        <dbReference type="ARBA" id="ARBA00022630"/>
    </source>
</evidence>
<name>A0A935MWR9_9RHOO</name>
<dbReference type="InterPro" id="IPR024932">
    <property type="entry name" value="ApbE"/>
</dbReference>
<dbReference type="EMBL" id="JADJMS010000034">
    <property type="protein sequence ID" value="MBK7416192.1"/>
    <property type="molecule type" value="Genomic_DNA"/>
</dbReference>
<dbReference type="PIRSF" id="PIRSF006268">
    <property type="entry name" value="ApbE"/>
    <property type="match status" value="1"/>
</dbReference>
<dbReference type="Gene3D" id="3.10.520.10">
    <property type="entry name" value="ApbE-like domains"/>
    <property type="match status" value="1"/>
</dbReference>
<evidence type="ECO:0000256" key="10">
    <source>
        <dbReference type="PIRNR" id="PIRNR006268"/>
    </source>
</evidence>
<proteinExistence type="inferred from homology"/>
<keyword evidence="5 10" id="KW-0479">Metal-binding</keyword>
<feature type="binding site" evidence="11">
    <location>
        <position position="285"/>
    </location>
    <ligand>
        <name>Mg(2+)</name>
        <dbReference type="ChEBI" id="CHEBI:18420"/>
    </ligand>
</feature>
<evidence type="ECO:0000256" key="11">
    <source>
        <dbReference type="PIRSR" id="PIRSR006268-2"/>
    </source>
</evidence>
<dbReference type="Proteomes" id="UP000739411">
    <property type="component" value="Unassembled WGS sequence"/>
</dbReference>
<feature type="binding site" evidence="11">
    <location>
        <position position="170"/>
    </location>
    <ligand>
        <name>Mg(2+)</name>
        <dbReference type="ChEBI" id="CHEBI:18420"/>
    </ligand>
</feature>
<dbReference type="AlphaFoldDB" id="A0A935MWR9"/>
<sequence>MRYLLSFCFCLFCLTGCGRVSVQEQQAYVFGTRVEVLVVGDDPALGRQAIASVLREFDRLHRAYHAWQESELTALNLAIFEGRPQQVSEELANLIRESQELAKQGQYLFDPGIGQLVKLWGFHSDEFKAVLPPEVELKRLIAAHPSIKDLSLNGNSVTNRNPAVALDFGGYLKGVALDRAANILRQQGIHKALINIGGNVMALGSKEGRPWRVGIQHPRQSGPLATVELADGEAIGTSGDYQRFFELDGKRYPHLLDPRTGYPASHTQAVTILIPAGPKAGTLSDAASKPVFIAGPEHWQELAHLLGLEQVIRIAADGQIFVTEKLAQRLKYTGAKPELTIVP</sequence>
<dbReference type="PANTHER" id="PTHR30040:SF2">
    <property type="entry name" value="FAD:PROTEIN FMN TRANSFERASE"/>
    <property type="match status" value="1"/>
</dbReference>
<evidence type="ECO:0000313" key="13">
    <source>
        <dbReference type="Proteomes" id="UP000739411"/>
    </source>
</evidence>
<dbReference type="InterPro" id="IPR003374">
    <property type="entry name" value="ApbE-like_sf"/>
</dbReference>
<comment type="caution">
    <text evidence="12">The sequence shown here is derived from an EMBL/GenBank/DDBJ whole genome shotgun (WGS) entry which is preliminary data.</text>
</comment>
<dbReference type="EC" id="2.7.1.180" evidence="1 10"/>
<comment type="cofactor">
    <cofactor evidence="11">
        <name>Mg(2+)</name>
        <dbReference type="ChEBI" id="CHEBI:18420"/>
    </cofactor>
    <cofactor evidence="11">
        <name>Mn(2+)</name>
        <dbReference type="ChEBI" id="CHEBI:29035"/>
    </cofactor>
    <text evidence="11">Magnesium. Can also use manganese.</text>
</comment>
<evidence type="ECO:0000256" key="5">
    <source>
        <dbReference type="ARBA" id="ARBA00022723"/>
    </source>
</evidence>
<accession>A0A935MWR9</accession>
<evidence type="ECO:0000313" key="12">
    <source>
        <dbReference type="EMBL" id="MBK7416192.1"/>
    </source>
</evidence>
<dbReference type="GO" id="GO:0016740">
    <property type="term" value="F:transferase activity"/>
    <property type="evidence" value="ECO:0007669"/>
    <property type="project" value="UniProtKB-UniRule"/>
</dbReference>